<gene>
    <name evidence="1" type="ORF">IPOD504_LOCUS8527</name>
</gene>
<evidence type="ECO:0000313" key="1">
    <source>
        <dbReference type="EMBL" id="CAH2054201.1"/>
    </source>
</evidence>
<keyword evidence="2" id="KW-1185">Reference proteome</keyword>
<reference evidence="1" key="1">
    <citation type="submission" date="2022-03" db="EMBL/GenBank/DDBJ databases">
        <authorList>
            <person name="Martin H S."/>
        </authorList>
    </citation>
    <scope>NUCLEOTIDE SEQUENCE</scope>
</reference>
<feature type="non-terminal residue" evidence="1">
    <location>
        <position position="91"/>
    </location>
</feature>
<organism evidence="1 2">
    <name type="scientific">Iphiclides podalirius</name>
    <name type="common">scarce swallowtail</name>
    <dbReference type="NCBI Taxonomy" id="110791"/>
    <lineage>
        <taxon>Eukaryota</taxon>
        <taxon>Metazoa</taxon>
        <taxon>Ecdysozoa</taxon>
        <taxon>Arthropoda</taxon>
        <taxon>Hexapoda</taxon>
        <taxon>Insecta</taxon>
        <taxon>Pterygota</taxon>
        <taxon>Neoptera</taxon>
        <taxon>Endopterygota</taxon>
        <taxon>Lepidoptera</taxon>
        <taxon>Glossata</taxon>
        <taxon>Ditrysia</taxon>
        <taxon>Papilionoidea</taxon>
        <taxon>Papilionidae</taxon>
        <taxon>Papilioninae</taxon>
        <taxon>Iphiclides</taxon>
    </lineage>
</organism>
<sequence length="91" mass="10939">MYLTCLETFILRLGFHKSMFWRTQTVNYLLHMEVYWQCSKQYISAFQLSVYRYLRINISTLLTKLSSTVKSLPTLSLQSEKCYTMTDFKKK</sequence>
<protein>
    <submittedName>
        <fullName evidence="1">Uncharacterized protein</fullName>
    </submittedName>
</protein>
<dbReference type="EMBL" id="OW152833">
    <property type="protein sequence ID" value="CAH2054201.1"/>
    <property type="molecule type" value="Genomic_DNA"/>
</dbReference>
<accession>A0ABN8IEG0</accession>
<dbReference type="Proteomes" id="UP000837857">
    <property type="component" value="Chromosome 21"/>
</dbReference>
<name>A0ABN8IEG0_9NEOP</name>
<proteinExistence type="predicted"/>
<evidence type="ECO:0000313" key="2">
    <source>
        <dbReference type="Proteomes" id="UP000837857"/>
    </source>
</evidence>